<name>A0AB34JE72_PRYPA</name>
<gene>
    <name evidence="2" type="ORF">AB1Y20_023546</name>
</gene>
<reference evidence="2 3" key="1">
    <citation type="journal article" date="2024" name="Science">
        <title>Giant polyketide synthase enzymes in the biosynthesis of giant marine polyether toxins.</title>
        <authorList>
            <person name="Fallon T.R."/>
            <person name="Shende V.V."/>
            <person name="Wierzbicki I.H."/>
            <person name="Pendleton A.L."/>
            <person name="Watervoot N.F."/>
            <person name="Auber R.P."/>
            <person name="Gonzalez D.J."/>
            <person name="Wisecaver J.H."/>
            <person name="Moore B.S."/>
        </authorList>
    </citation>
    <scope>NUCLEOTIDE SEQUENCE [LARGE SCALE GENOMIC DNA]</scope>
    <source>
        <strain evidence="2 3">12B1</strain>
    </source>
</reference>
<comment type="caution">
    <text evidence="2">The sequence shown here is derived from an EMBL/GenBank/DDBJ whole genome shotgun (WGS) entry which is preliminary data.</text>
</comment>
<dbReference type="InterPro" id="IPR009858">
    <property type="entry name" value="DUF1415"/>
</dbReference>
<accession>A0AB34JE72</accession>
<organism evidence="2 3">
    <name type="scientific">Prymnesium parvum</name>
    <name type="common">Toxic golden alga</name>
    <dbReference type="NCBI Taxonomy" id="97485"/>
    <lineage>
        <taxon>Eukaryota</taxon>
        <taxon>Haptista</taxon>
        <taxon>Haptophyta</taxon>
        <taxon>Prymnesiophyceae</taxon>
        <taxon>Prymnesiales</taxon>
        <taxon>Prymnesiaceae</taxon>
        <taxon>Prymnesium</taxon>
    </lineage>
</organism>
<keyword evidence="3" id="KW-1185">Reference proteome</keyword>
<feature type="chain" id="PRO_5044293718" description="DUF1415 domain-containing protein" evidence="1">
    <location>
        <begin position="16"/>
        <end position="235"/>
    </location>
</feature>
<evidence type="ECO:0008006" key="4">
    <source>
        <dbReference type="Google" id="ProtNLM"/>
    </source>
</evidence>
<dbReference type="EMBL" id="JBGBPQ010000009">
    <property type="protein sequence ID" value="KAL1520071.1"/>
    <property type="molecule type" value="Genomic_DNA"/>
</dbReference>
<proteinExistence type="predicted"/>
<dbReference type="AlphaFoldDB" id="A0AB34JE72"/>
<feature type="signal peptide" evidence="1">
    <location>
        <begin position="1"/>
        <end position="15"/>
    </location>
</feature>
<dbReference type="Proteomes" id="UP001515480">
    <property type="component" value="Unassembled WGS sequence"/>
</dbReference>
<dbReference type="Pfam" id="PF07209">
    <property type="entry name" value="DUF1415"/>
    <property type="match status" value="1"/>
</dbReference>
<protein>
    <recommendedName>
        <fullName evidence="4">DUF1415 domain-containing protein</fullName>
    </recommendedName>
</protein>
<evidence type="ECO:0000313" key="3">
    <source>
        <dbReference type="Proteomes" id="UP001515480"/>
    </source>
</evidence>
<evidence type="ECO:0000313" key="2">
    <source>
        <dbReference type="EMBL" id="KAL1520071.1"/>
    </source>
</evidence>
<keyword evidence="1" id="KW-0732">Signal</keyword>
<evidence type="ECO:0000256" key="1">
    <source>
        <dbReference type="SAM" id="SignalP"/>
    </source>
</evidence>
<sequence length="235" mass="26219">MLLFILAAVIPTPAPLPSLLTAAPAQRSFPPLATTPPPAEPSALDAAAVVSTRRWISEVVIRLGLCPYASDAFHSEGKVRYTVSHAGDKAQLIDDFFTEGLLLLHEAPEEVVTTMLVAPLYEEGIEEFYSLYEWLVDTLEDEGETMLDNQIQPAFFHPNWTFSGIEPESPLHFEKRAPYPVINLLRRSQLDEVVKRGLKRGVVINQQIAEHNAAVLEQEGFARLKECFRRLQEAG</sequence>